<gene>
    <name evidence="8" type="ORF">CCR82_07005</name>
</gene>
<dbReference type="Proteomes" id="UP001296967">
    <property type="component" value="Unassembled WGS sequence"/>
</dbReference>
<dbReference type="PANTHER" id="PTHR34583:SF2">
    <property type="entry name" value="ANTIPORTER SUBUNIT MNHC2-RELATED"/>
    <property type="match status" value="1"/>
</dbReference>
<organism evidence="8 9">
    <name type="scientific">Halochromatium salexigens</name>
    <name type="common">Chromatium salexigens</name>
    <dbReference type="NCBI Taxonomy" id="49447"/>
    <lineage>
        <taxon>Bacteria</taxon>
        <taxon>Pseudomonadati</taxon>
        <taxon>Pseudomonadota</taxon>
        <taxon>Gammaproteobacteria</taxon>
        <taxon>Chromatiales</taxon>
        <taxon>Chromatiaceae</taxon>
        <taxon>Halochromatium</taxon>
    </lineage>
</organism>
<keyword evidence="6 7" id="KW-0472">Membrane</keyword>
<dbReference type="GO" id="GO:0005886">
    <property type="term" value="C:plasma membrane"/>
    <property type="evidence" value="ECO:0007669"/>
    <property type="project" value="UniProtKB-SubCell"/>
</dbReference>
<reference evidence="8" key="1">
    <citation type="submission" date="2017-05" db="EMBL/GenBank/DDBJ databases">
        <authorList>
            <person name="Imhoff J.F."/>
            <person name="Rahn T."/>
            <person name="Kuenzel S."/>
            <person name="Neulinger S.C."/>
        </authorList>
    </citation>
    <scope>NUCLEOTIDE SEQUENCE</scope>
    <source>
        <strain evidence="8">DSM 4395</strain>
    </source>
</reference>
<proteinExistence type="inferred from homology"/>
<dbReference type="PANTHER" id="PTHR34583">
    <property type="entry name" value="ANTIPORTER SUBUNIT MNHC2-RELATED"/>
    <property type="match status" value="1"/>
</dbReference>
<evidence type="ECO:0000313" key="9">
    <source>
        <dbReference type="Proteomes" id="UP001296967"/>
    </source>
</evidence>
<accession>A0AAJ0UGR7</accession>
<dbReference type="InterPro" id="IPR039428">
    <property type="entry name" value="NUOK/Mnh_C1-like"/>
</dbReference>
<sequence>MTSVLVFALAGVGLIVLGFYALLVQRHLLRKVLAFNVISSGIFLLLAGLARRAPGAEPDPVPQAMVLTGIVVAVAATALALAMIQALRAATGRTWLGDDGDEE</sequence>
<feature type="transmembrane region" description="Helical" evidence="7">
    <location>
        <begin position="62"/>
        <end position="84"/>
    </location>
</feature>
<dbReference type="EMBL" id="NHSF01000048">
    <property type="protein sequence ID" value="MBK5930277.1"/>
    <property type="molecule type" value="Genomic_DNA"/>
</dbReference>
<evidence type="ECO:0000256" key="7">
    <source>
        <dbReference type="SAM" id="Phobius"/>
    </source>
</evidence>
<feature type="transmembrane region" description="Helical" evidence="7">
    <location>
        <begin position="6"/>
        <end position="25"/>
    </location>
</feature>
<dbReference type="Pfam" id="PF00420">
    <property type="entry name" value="Oxidored_q2"/>
    <property type="match status" value="1"/>
</dbReference>
<evidence type="ECO:0000256" key="1">
    <source>
        <dbReference type="ARBA" id="ARBA00004651"/>
    </source>
</evidence>
<evidence type="ECO:0000256" key="3">
    <source>
        <dbReference type="ARBA" id="ARBA00022475"/>
    </source>
</evidence>
<dbReference type="InterPro" id="IPR050601">
    <property type="entry name" value="CPA3_antiporter_subunitC"/>
</dbReference>
<evidence type="ECO:0000256" key="2">
    <source>
        <dbReference type="ARBA" id="ARBA00010388"/>
    </source>
</evidence>
<keyword evidence="3" id="KW-1003">Cell membrane</keyword>
<evidence type="ECO:0000256" key="6">
    <source>
        <dbReference type="ARBA" id="ARBA00023136"/>
    </source>
</evidence>
<dbReference type="Gene3D" id="1.10.287.3510">
    <property type="match status" value="1"/>
</dbReference>
<evidence type="ECO:0000313" key="8">
    <source>
        <dbReference type="EMBL" id="MBK5930277.1"/>
    </source>
</evidence>
<feature type="transmembrane region" description="Helical" evidence="7">
    <location>
        <begin position="32"/>
        <end position="50"/>
    </location>
</feature>
<comment type="caution">
    <text evidence="8">The sequence shown here is derived from an EMBL/GenBank/DDBJ whole genome shotgun (WGS) entry which is preliminary data.</text>
</comment>
<keyword evidence="5 7" id="KW-1133">Transmembrane helix</keyword>
<name>A0AAJ0UGR7_HALSE</name>
<dbReference type="RefSeq" id="WP_201244701.1">
    <property type="nucleotide sequence ID" value="NZ_NHSF01000048.1"/>
</dbReference>
<keyword evidence="9" id="KW-1185">Reference proteome</keyword>
<comment type="subcellular location">
    <subcellularLocation>
        <location evidence="1">Cell membrane</location>
        <topology evidence="1">Multi-pass membrane protein</topology>
    </subcellularLocation>
</comment>
<comment type="similarity">
    <text evidence="2">Belongs to the CPA3 antiporters (TC 2.A.63) subunit C family.</text>
</comment>
<evidence type="ECO:0000256" key="4">
    <source>
        <dbReference type="ARBA" id="ARBA00022692"/>
    </source>
</evidence>
<protein>
    <submittedName>
        <fullName evidence="8">Na+/H+ antiporter subunit C</fullName>
    </submittedName>
</protein>
<keyword evidence="4 7" id="KW-0812">Transmembrane</keyword>
<dbReference type="AlphaFoldDB" id="A0AAJ0UGR7"/>
<evidence type="ECO:0000256" key="5">
    <source>
        <dbReference type="ARBA" id="ARBA00022989"/>
    </source>
</evidence>
<reference evidence="8" key="2">
    <citation type="journal article" date="2020" name="Microorganisms">
        <title>Osmotic Adaptation and Compatible Solute Biosynthesis of Phototrophic Bacteria as Revealed from Genome Analyses.</title>
        <authorList>
            <person name="Imhoff J.F."/>
            <person name="Rahn T."/>
            <person name="Kunzel S."/>
            <person name="Keller A."/>
            <person name="Neulinger S.C."/>
        </authorList>
    </citation>
    <scope>NUCLEOTIDE SEQUENCE</scope>
    <source>
        <strain evidence="8">DSM 4395</strain>
    </source>
</reference>